<dbReference type="RefSeq" id="WP_171594375.1">
    <property type="nucleotide sequence ID" value="NZ_RZNH01000005.1"/>
</dbReference>
<dbReference type="EMBL" id="RZNH01000005">
    <property type="protein sequence ID" value="NOU59094.1"/>
    <property type="molecule type" value="Genomic_DNA"/>
</dbReference>
<name>A0ABX1WSL5_9BACT</name>
<protein>
    <submittedName>
        <fullName evidence="1">Uncharacterized protein</fullName>
    </submittedName>
</protein>
<proteinExistence type="predicted"/>
<accession>A0ABX1WSL5</accession>
<comment type="caution">
    <text evidence="1">The sequence shown here is derived from an EMBL/GenBank/DDBJ whole genome shotgun (WGS) entry which is preliminary data.</text>
</comment>
<evidence type="ECO:0000313" key="2">
    <source>
        <dbReference type="Proteomes" id="UP000732105"/>
    </source>
</evidence>
<evidence type="ECO:0000313" key="1">
    <source>
        <dbReference type="EMBL" id="NOU59094.1"/>
    </source>
</evidence>
<reference evidence="1 2" key="1">
    <citation type="submission" date="2018-12" db="EMBL/GenBank/DDBJ databases">
        <title>Marinifilum JC070 sp. nov., a marine bacterium isolated from Yongle Blue Hole in the South China Sea.</title>
        <authorList>
            <person name="Fu T."/>
        </authorList>
    </citation>
    <scope>NUCLEOTIDE SEQUENCE [LARGE SCALE GENOMIC DNA]</scope>
    <source>
        <strain evidence="1 2">JC070</strain>
    </source>
</reference>
<sequence length="109" mass="12473">MIRLFDDIQKIVECGRRKEVSVPASKSLIITNSTNDIAYIYHHDSSKIGYPLKMDESLEINGILEEAIFDVELLATQIEKHQGLFLISQHEDRDLQALKEYNTVVIKNA</sequence>
<organism evidence="1 2">
    <name type="scientific">Marinifilum caeruleilacunae</name>
    <dbReference type="NCBI Taxonomy" id="2499076"/>
    <lineage>
        <taxon>Bacteria</taxon>
        <taxon>Pseudomonadati</taxon>
        <taxon>Bacteroidota</taxon>
        <taxon>Bacteroidia</taxon>
        <taxon>Marinilabiliales</taxon>
        <taxon>Marinifilaceae</taxon>
    </lineage>
</organism>
<dbReference type="Proteomes" id="UP000732105">
    <property type="component" value="Unassembled WGS sequence"/>
</dbReference>
<keyword evidence="2" id="KW-1185">Reference proteome</keyword>
<gene>
    <name evidence="1" type="ORF">ELS83_04620</name>
</gene>